<keyword evidence="5" id="KW-1185">Reference proteome</keyword>
<dbReference type="AlphaFoldDB" id="A0A9K3KY25"/>
<dbReference type="Pfam" id="PF04755">
    <property type="entry name" value="PAP_fibrillin"/>
    <property type="match status" value="1"/>
</dbReference>
<proteinExistence type="predicted"/>
<name>A0A9K3KY25_9STRA</name>
<feature type="domain" description="Plastid lipid-associated protein/fibrillin conserved" evidence="3">
    <location>
        <begin position="163"/>
        <end position="280"/>
    </location>
</feature>
<protein>
    <submittedName>
        <fullName evidence="4">Plastid lipid-associated PAP/fibrillin family protein</fullName>
    </submittedName>
</protein>
<evidence type="ECO:0000256" key="2">
    <source>
        <dbReference type="ARBA" id="ARBA00022640"/>
    </source>
</evidence>
<organism evidence="4 5">
    <name type="scientific">Nitzschia inconspicua</name>
    <dbReference type="NCBI Taxonomy" id="303405"/>
    <lineage>
        <taxon>Eukaryota</taxon>
        <taxon>Sar</taxon>
        <taxon>Stramenopiles</taxon>
        <taxon>Ochrophyta</taxon>
        <taxon>Bacillariophyta</taxon>
        <taxon>Bacillariophyceae</taxon>
        <taxon>Bacillariophycidae</taxon>
        <taxon>Bacillariales</taxon>
        <taxon>Bacillariaceae</taxon>
        <taxon>Nitzschia</taxon>
    </lineage>
</organism>
<comment type="subcellular location">
    <subcellularLocation>
        <location evidence="1">Plastid</location>
    </subcellularLocation>
</comment>
<dbReference type="Proteomes" id="UP000693970">
    <property type="component" value="Unassembled WGS sequence"/>
</dbReference>
<evidence type="ECO:0000313" key="4">
    <source>
        <dbReference type="EMBL" id="KAG7351474.1"/>
    </source>
</evidence>
<dbReference type="EMBL" id="JAGRRH010000018">
    <property type="protein sequence ID" value="KAG7351474.1"/>
    <property type="molecule type" value="Genomic_DNA"/>
</dbReference>
<dbReference type="InterPro" id="IPR006843">
    <property type="entry name" value="PAP/fibrillin_dom"/>
</dbReference>
<dbReference type="OrthoDB" id="201321at2759"/>
<reference evidence="4" key="2">
    <citation type="submission" date="2021-04" db="EMBL/GenBank/DDBJ databases">
        <authorList>
            <person name="Podell S."/>
        </authorList>
    </citation>
    <scope>NUCLEOTIDE SEQUENCE</scope>
    <source>
        <strain evidence="4">Hildebrandi</strain>
    </source>
</reference>
<sequence>MTSSSQSIVNTRISLKETLLREIASTPSNAPTSRTVTQSILTTIRQLEKMCPMDENDDEEEEANNDLFLNQLAGNWELLWTTQDDQSDEWNMAGPFRRWINPLENQSYSNNPLGSIDEREITGRANPILPRPIQDRLEDMGLIDTKTTSTNNNSSLSSDPLVRSSQSIDLAKRLVRNVVTFRLPSVNNNKNNNNNKPTTVTLTVLIQFWPDTVDRRKINVKFESCRVRILPKPAMMMVLPIMTDFTIPLGIIGPTGWLRTTYLDDHLRITRGFKGSVFVLTRPTFR</sequence>
<dbReference type="GO" id="GO:0009536">
    <property type="term" value="C:plastid"/>
    <property type="evidence" value="ECO:0007669"/>
    <property type="project" value="UniProtKB-SubCell"/>
</dbReference>
<gene>
    <name evidence="4" type="ORF">IV203_010834</name>
</gene>
<accession>A0A9K3KY25</accession>
<dbReference type="InterPro" id="IPR039633">
    <property type="entry name" value="PAP"/>
</dbReference>
<evidence type="ECO:0000313" key="5">
    <source>
        <dbReference type="Proteomes" id="UP000693970"/>
    </source>
</evidence>
<comment type="caution">
    <text evidence="4">The sequence shown here is derived from an EMBL/GenBank/DDBJ whole genome shotgun (WGS) entry which is preliminary data.</text>
</comment>
<dbReference type="PANTHER" id="PTHR31906">
    <property type="entry name" value="PLASTID-LIPID-ASSOCIATED PROTEIN 4, CHLOROPLASTIC-RELATED"/>
    <property type="match status" value="1"/>
</dbReference>
<keyword evidence="2" id="KW-0934">Plastid</keyword>
<reference evidence="4" key="1">
    <citation type="journal article" date="2021" name="Sci. Rep.">
        <title>Diploid genomic architecture of Nitzschia inconspicua, an elite biomass production diatom.</title>
        <authorList>
            <person name="Oliver A."/>
            <person name="Podell S."/>
            <person name="Pinowska A."/>
            <person name="Traller J.C."/>
            <person name="Smith S.R."/>
            <person name="McClure R."/>
            <person name="Beliaev A."/>
            <person name="Bohutskyi P."/>
            <person name="Hill E.A."/>
            <person name="Rabines A."/>
            <person name="Zheng H."/>
            <person name="Allen L.Z."/>
            <person name="Kuo A."/>
            <person name="Grigoriev I.V."/>
            <person name="Allen A.E."/>
            <person name="Hazlebeck D."/>
            <person name="Allen E.E."/>
        </authorList>
    </citation>
    <scope>NUCLEOTIDE SEQUENCE</scope>
    <source>
        <strain evidence="4">Hildebrandi</strain>
    </source>
</reference>
<evidence type="ECO:0000259" key="3">
    <source>
        <dbReference type="Pfam" id="PF04755"/>
    </source>
</evidence>
<evidence type="ECO:0000256" key="1">
    <source>
        <dbReference type="ARBA" id="ARBA00004474"/>
    </source>
</evidence>